<dbReference type="KEGG" id="crb:17876170"/>
<proteinExistence type="predicted"/>
<evidence type="ECO:0000313" key="2">
    <source>
        <dbReference type="Proteomes" id="UP000029121"/>
    </source>
</evidence>
<dbReference type="InterPro" id="IPR008551">
    <property type="entry name" value="TANGO2"/>
</dbReference>
<sequence length="286" mass="32853">MGIVAFNWTEKSNGKWWSRSSKNDDNEMTLVMNRDNWGNRVITKASWDKKDRILCGRCEDNSGIKDNDVGTWLAISRRGRVAFLMSGTLLTDDVVPLYGCEKYPTEFLESDMSPREFAEHIVRRDGDKQNTWSYSLIVADMVSGLMVHIRKPDPNKPDVMIEDVRFGVHTLSPHEGLDSTHPKDMHLKHRFTQMIKGLGDDPLKKLKEFAEGFMASPVGEGDQEPVFVDKMLNHPDIQRGLGKQRYGTTSTTALLVKHTREVMFFERFRKEDGVWDTHNIGFNFQL</sequence>
<dbReference type="AlphaFoldDB" id="R0GUL4"/>
<dbReference type="Proteomes" id="UP000029121">
    <property type="component" value="Unassembled WGS sequence"/>
</dbReference>
<dbReference type="OrthoDB" id="1022087at2759"/>
<dbReference type="PANTHER" id="PTHR17985:SF8">
    <property type="entry name" value="TRANSPORT AND GOLGI ORGANIZATION PROTEIN 2 HOMOLOG"/>
    <property type="match status" value="1"/>
</dbReference>
<evidence type="ECO:0000313" key="1">
    <source>
        <dbReference type="EMBL" id="EOA14878.1"/>
    </source>
</evidence>
<dbReference type="eggNOG" id="KOG2342">
    <property type="taxonomic scope" value="Eukaryota"/>
</dbReference>
<protein>
    <submittedName>
        <fullName evidence="1">Uncharacterized protein</fullName>
    </submittedName>
</protein>
<reference evidence="2" key="1">
    <citation type="journal article" date="2013" name="Nat. Genet.">
        <title>The Capsella rubella genome and the genomic consequences of rapid mating system evolution.</title>
        <authorList>
            <person name="Slotte T."/>
            <person name="Hazzouri K.M."/>
            <person name="Agren J.A."/>
            <person name="Koenig D."/>
            <person name="Maumus F."/>
            <person name="Guo Y.L."/>
            <person name="Steige K."/>
            <person name="Platts A.E."/>
            <person name="Escobar J.S."/>
            <person name="Newman L.K."/>
            <person name="Wang W."/>
            <person name="Mandakova T."/>
            <person name="Vello E."/>
            <person name="Smith L.M."/>
            <person name="Henz S.R."/>
            <person name="Steffen J."/>
            <person name="Takuno S."/>
            <person name="Brandvain Y."/>
            <person name="Coop G."/>
            <person name="Andolfatto P."/>
            <person name="Hu T.T."/>
            <person name="Blanchette M."/>
            <person name="Clark R.M."/>
            <person name="Quesneville H."/>
            <person name="Nordborg M."/>
            <person name="Gaut B.S."/>
            <person name="Lysak M.A."/>
            <person name="Jenkins J."/>
            <person name="Grimwood J."/>
            <person name="Chapman J."/>
            <person name="Prochnik S."/>
            <person name="Shu S."/>
            <person name="Rokhsar D."/>
            <person name="Schmutz J."/>
            <person name="Weigel D."/>
            <person name="Wright S.I."/>
        </authorList>
    </citation>
    <scope>NUCLEOTIDE SEQUENCE [LARGE SCALE GENOMIC DNA]</scope>
    <source>
        <strain evidence="2">cv. Monte Gargano</strain>
    </source>
</reference>
<dbReference type="Pfam" id="PF05742">
    <property type="entry name" value="TANGO2"/>
    <property type="match status" value="1"/>
</dbReference>
<dbReference type="STRING" id="81985.R0GUL4"/>
<organism evidence="1 2">
    <name type="scientific">Capsella rubella</name>
    <dbReference type="NCBI Taxonomy" id="81985"/>
    <lineage>
        <taxon>Eukaryota</taxon>
        <taxon>Viridiplantae</taxon>
        <taxon>Streptophyta</taxon>
        <taxon>Embryophyta</taxon>
        <taxon>Tracheophyta</taxon>
        <taxon>Spermatophyta</taxon>
        <taxon>Magnoliopsida</taxon>
        <taxon>eudicotyledons</taxon>
        <taxon>Gunneridae</taxon>
        <taxon>Pentapetalae</taxon>
        <taxon>rosids</taxon>
        <taxon>malvids</taxon>
        <taxon>Brassicales</taxon>
        <taxon>Brassicaceae</taxon>
        <taxon>Camelineae</taxon>
        <taxon>Capsella</taxon>
    </lineage>
</organism>
<gene>
    <name evidence="1" type="ORF">CARUB_v10028204mg</name>
</gene>
<name>R0GUL4_9BRAS</name>
<keyword evidence="2" id="KW-1185">Reference proteome</keyword>
<dbReference type="EMBL" id="KB870812">
    <property type="protein sequence ID" value="EOA14878.1"/>
    <property type="molecule type" value="Genomic_DNA"/>
</dbReference>
<accession>R0GUL4</accession>
<dbReference type="PANTHER" id="PTHR17985">
    <property type="entry name" value="SER/THR-RICH PROTEIN T10 IN DGCR REGION"/>
    <property type="match status" value="1"/>
</dbReference>